<feature type="binding site" evidence="8">
    <location>
        <position position="122"/>
    </location>
    <ligand>
        <name>Zn(2+)</name>
        <dbReference type="ChEBI" id="CHEBI:29105"/>
    </ligand>
</feature>
<feature type="domain" description="GTP cyclohydrolase I" evidence="10">
    <location>
        <begin position="49"/>
        <end position="226"/>
    </location>
</feature>
<comment type="subunit">
    <text evidence="4">Toroid-shaped homodecamer, composed of two pentamers of five dimers.</text>
</comment>
<dbReference type="InterPro" id="IPR001474">
    <property type="entry name" value="GTP_CycHdrlase_I"/>
</dbReference>
<reference evidence="11 12" key="1">
    <citation type="submission" date="2020-08" db="EMBL/GenBank/DDBJ databases">
        <title>Genomic Encyclopedia of Type Strains, Phase IV (KMG-IV): sequencing the most valuable type-strain genomes for metagenomic binning, comparative biology and taxonomic classification.</title>
        <authorList>
            <person name="Goeker M."/>
        </authorList>
    </citation>
    <scope>NUCLEOTIDE SEQUENCE [LARGE SCALE GENOMIC DNA]</scope>
    <source>
        <strain evidence="11 12">DSM 23960</strain>
    </source>
</reference>
<feature type="binding site" evidence="8">
    <location>
        <position position="119"/>
    </location>
    <ligand>
        <name>Zn(2+)</name>
        <dbReference type="ChEBI" id="CHEBI:29105"/>
    </ligand>
</feature>
<keyword evidence="8" id="KW-0479">Metal-binding</keyword>
<organism evidence="11 12">
    <name type="scientific">Brevundimonas lenta</name>
    <dbReference type="NCBI Taxonomy" id="424796"/>
    <lineage>
        <taxon>Bacteria</taxon>
        <taxon>Pseudomonadati</taxon>
        <taxon>Pseudomonadota</taxon>
        <taxon>Alphaproteobacteria</taxon>
        <taxon>Caulobacterales</taxon>
        <taxon>Caulobacteraceae</taxon>
        <taxon>Brevundimonas</taxon>
    </lineage>
</organism>
<evidence type="ECO:0000313" key="11">
    <source>
        <dbReference type="EMBL" id="MBB4082239.1"/>
    </source>
</evidence>
<dbReference type="Pfam" id="PF01227">
    <property type="entry name" value="GTP_cyclohydroI"/>
    <property type="match status" value="1"/>
</dbReference>
<dbReference type="GO" id="GO:0005525">
    <property type="term" value="F:GTP binding"/>
    <property type="evidence" value="ECO:0007669"/>
    <property type="project" value="UniProtKB-KW"/>
</dbReference>
<sequence>MDDHRHTADHDCDGSWVEREALARAAGTPLPRRGGNRPSQDMPDADEVRAAVRTLIRWTGDNPDREGLVDTPDRVMRSYREMYAGYDVDPREYLERTFEEVGGYDELIVLKDIRFVSVCEHHMLPVIGKAHVAYLPTDRVVGISKLARVVRGYARRLQIQEKMTAEIARAIQEVLQPQGVGVVIEAEHSCMTLRGVNAPGTSLTTSHLIGVIRDDARTREEFLRFVRG</sequence>
<evidence type="ECO:0000256" key="5">
    <source>
        <dbReference type="ARBA" id="ARBA00022563"/>
    </source>
</evidence>
<keyword evidence="5 8" id="KW-0554">One-carbon metabolism</keyword>
<accession>A0A7W6JBV0</accession>
<evidence type="ECO:0000256" key="9">
    <source>
        <dbReference type="SAM" id="MobiDB-lite"/>
    </source>
</evidence>
<dbReference type="EMBL" id="JACIDM010000001">
    <property type="protein sequence ID" value="MBB4082239.1"/>
    <property type="molecule type" value="Genomic_DNA"/>
</dbReference>
<evidence type="ECO:0000313" key="12">
    <source>
        <dbReference type="Proteomes" id="UP000529946"/>
    </source>
</evidence>
<evidence type="ECO:0000256" key="7">
    <source>
        <dbReference type="ARBA" id="ARBA00023134"/>
    </source>
</evidence>
<dbReference type="PROSITE" id="PS00860">
    <property type="entry name" value="GTP_CYCLOHYDROL_1_2"/>
    <property type="match status" value="1"/>
</dbReference>
<comment type="pathway">
    <text evidence="2 8">Cofactor biosynthesis; 7,8-dihydroneopterin triphosphate biosynthesis; 7,8-dihydroneopterin triphosphate from GTP: step 1/1.</text>
</comment>
<evidence type="ECO:0000256" key="8">
    <source>
        <dbReference type="HAMAP-Rule" id="MF_00223"/>
    </source>
</evidence>
<feature type="binding site" evidence="8">
    <location>
        <position position="190"/>
    </location>
    <ligand>
        <name>Zn(2+)</name>
        <dbReference type="ChEBI" id="CHEBI:29105"/>
    </ligand>
</feature>
<keyword evidence="8" id="KW-0862">Zinc</keyword>
<evidence type="ECO:0000259" key="10">
    <source>
        <dbReference type="Pfam" id="PF01227"/>
    </source>
</evidence>
<dbReference type="GO" id="GO:0006730">
    <property type="term" value="P:one-carbon metabolic process"/>
    <property type="evidence" value="ECO:0007669"/>
    <property type="project" value="UniProtKB-UniRule"/>
</dbReference>
<dbReference type="GO" id="GO:0003934">
    <property type="term" value="F:GTP cyclohydrolase I activity"/>
    <property type="evidence" value="ECO:0007669"/>
    <property type="project" value="UniProtKB-UniRule"/>
</dbReference>
<keyword evidence="6 8" id="KW-0378">Hydrolase</keyword>
<evidence type="ECO:0000256" key="6">
    <source>
        <dbReference type="ARBA" id="ARBA00022801"/>
    </source>
</evidence>
<dbReference type="InterPro" id="IPR020602">
    <property type="entry name" value="GTP_CycHdrlase_I_dom"/>
</dbReference>
<dbReference type="FunFam" id="3.30.1130.10:FF:000001">
    <property type="entry name" value="GTP cyclohydrolase 1"/>
    <property type="match status" value="1"/>
</dbReference>
<dbReference type="FunFam" id="1.10.286.10:FF:000001">
    <property type="entry name" value="GTP cyclohydrolase 1"/>
    <property type="match status" value="1"/>
</dbReference>
<dbReference type="Proteomes" id="UP000529946">
    <property type="component" value="Unassembled WGS sequence"/>
</dbReference>
<dbReference type="EC" id="3.5.4.16" evidence="8"/>
<dbReference type="InterPro" id="IPR043134">
    <property type="entry name" value="GTP-CH-I_N"/>
</dbReference>
<dbReference type="Gene3D" id="1.10.286.10">
    <property type="match status" value="1"/>
</dbReference>
<dbReference type="NCBIfam" id="TIGR00063">
    <property type="entry name" value="folE"/>
    <property type="match status" value="1"/>
</dbReference>
<dbReference type="HAMAP" id="MF_00223">
    <property type="entry name" value="FolE"/>
    <property type="match status" value="1"/>
</dbReference>
<evidence type="ECO:0000256" key="1">
    <source>
        <dbReference type="ARBA" id="ARBA00001052"/>
    </source>
</evidence>
<dbReference type="GO" id="GO:0006729">
    <property type="term" value="P:tetrahydrobiopterin biosynthetic process"/>
    <property type="evidence" value="ECO:0007669"/>
    <property type="project" value="TreeGrafter"/>
</dbReference>
<evidence type="ECO:0000256" key="4">
    <source>
        <dbReference type="ARBA" id="ARBA00011857"/>
    </source>
</evidence>
<dbReference type="GO" id="GO:0008270">
    <property type="term" value="F:zinc ion binding"/>
    <property type="evidence" value="ECO:0007669"/>
    <property type="project" value="UniProtKB-UniRule"/>
</dbReference>
<comment type="caution">
    <text evidence="11">The sequence shown here is derived from an EMBL/GenBank/DDBJ whole genome shotgun (WGS) entry which is preliminary data.</text>
</comment>
<comment type="subunit">
    <text evidence="8">Homopolymer.</text>
</comment>
<dbReference type="SUPFAM" id="SSF55620">
    <property type="entry name" value="Tetrahydrobiopterin biosynthesis enzymes-like"/>
    <property type="match status" value="1"/>
</dbReference>
<keyword evidence="7 8" id="KW-0342">GTP-binding</keyword>
<dbReference type="NCBIfam" id="NF006826">
    <property type="entry name" value="PRK09347.1-3"/>
    <property type="match status" value="1"/>
</dbReference>
<dbReference type="PANTHER" id="PTHR11109:SF7">
    <property type="entry name" value="GTP CYCLOHYDROLASE 1"/>
    <property type="match status" value="1"/>
</dbReference>
<comment type="catalytic activity">
    <reaction evidence="1 8">
        <text>GTP + H2O = 7,8-dihydroneopterin 3'-triphosphate + formate + H(+)</text>
        <dbReference type="Rhea" id="RHEA:17473"/>
        <dbReference type="ChEBI" id="CHEBI:15377"/>
        <dbReference type="ChEBI" id="CHEBI:15378"/>
        <dbReference type="ChEBI" id="CHEBI:15740"/>
        <dbReference type="ChEBI" id="CHEBI:37565"/>
        <dbReference type="ChEBI" id="CHEBI:58462"/>
        <dbReference type="EC" id="3.5.4.16"/>
    </reaction>
</comment>
<proteinExistence type="inferred from homology"/>
<comment type="similarity">
    <text evidence="3 8">Belongs to the GTP cyclohydrolase I family.</text>
</comment>
<dbReference type="InterPro" id="IPR018234">
    <property type="entry name" value="GTP_CycHdrlase_I_CS"/>
</dbReference>
<dbReference type="AlphaFoldDB" id="A0A7W6JBV0"/>
<evidence type="ECO:0000256" key="3">
    <source>
        <dbReference type="ARBA" id="ARBA00008085"/>
    </source>
</evidence>
<keyword evidence="8" id="KW-0547">Nucleotide-binding</keyword>
<dbReference type="Gene3D" id="3.30.1130.10">
    <property type="match status" value="1"/>
</dbReference>
<evidence type="ECO:0000256" key="2">
    <source>
        <dbReference type="ARBA" id="ARBA00005080"/>
    </source>
</evidence>
<name>A0A7W6JBV0_9CAUL</name>
<dbReference type="GO" id="GO:0046654">
    <property type="term" value="P:tetrahydrofolate biosynthetic process"/>
    <property type="evidence" value="ECO:0007669"/>
    <property type="project" value="UniProtKB-UniRule"/>
</dbReference>
<dbReference type="PANTHER" id="PTHR11109">
    <property type="entry name" value="GTP CYCLOHYDROLASE I"/>
    <property type="match status" value="1"/>
</dbReference>
<dbReference type="NCBIfam" id="NF006825">
    <property type="entry name" value="PRK09347.1-2"/>
    <property type="match status" value="1"/>
</dbReference>
<feature type="region of interest" description="Disordered" evidence="9">
    <location>
        <begin position="25"/>
        <end position="45"/>
    </location>
</feature>
<gene>
    <name evidence="8" type="primary">folE</name>
    <name evidence="11" type="ORF">GGR12_001078</name>
</gene>
<dbReference type="GO" id="GO:0005737">
    <property type="term" value="C:cytoplasm"/>
    <property type="evidence" value="ECO:0007669"/>
    <property type="project" value="TreeGrafter"/>
</dbReference>
<protein>
    <recommendedName>
        <fullName evidence="8">GTP cyclohydrolase 1</fullName>
        <ecNumber evidence="8">3.5.4.16</ecNumber>
    </recommendedName>
    <alternativeName>
        <fullName evidence="8">GTP cyclohydrolase I</fullName>
        <shortName evidence="8">GTP-CH-I</shortName>
    </alternativeName>
</protein>
<keyword evidence="12" id="KW-1185">Reference proteome</keyword>
<dbReference type="UniPathway" id="UPA00848">
    <property type="reaction ID" value="UER00151"/>
</dbReference>
<dbReference type="PROSITE" id="PS00859">
    <property type="entry name" value="GTP_CYCLOHYDROL_1_1"/>
    <property type="match status" value="1"/>
</dbReference>
<dbReference type="InterPro" id="IPR043133">
    <property type="entry name" value="GTP-CH-I_C/QueF"/>
</dbReference>